<keyword evidence="1" id="KW-0805">Transcription regulation</keyword>
<dbReference type="PANTHER" id="PTHR43537:SF5">
    <property type="entry name" value="UXU OPERON TRANSCRIPTIONAL REGULATOR"/>
    <property type="match status" value="1"/>
</dbReference>
<dbReference type="PANTHER" id="PTHR43537">
    <property type="entry name" value="TRANSCRIPTIONAL REGULATOR, GNTR FAMILY"/>
    <property type="match status" value="1"/>
</dbReference>
<dbReference type="CDD" id="cd07377">
    <property type="entry name" value="WHTH_GntR"/>
    <property type="match status" value="1"/>
</dbReference>
<dbReference type="InterPro" id="IPR011711">
    <property type="entry name" value="GntR_C"/>
</dbReference>
<dbReference type="GO" id="GO:0003700">
    <property type="term" value="F:DNA-binding transcription factor activity"/>
    <property type="evidence" value="ECO:0007669"/>
    <property type="project" value="InterPro"/>
</dbReference>
<dbReference type="Gene3D" id="1.10.10.10">
    <property type="entry name" value="Winged helix-like DNA-binding domain superfamily/Winged helix DNA-binding domain"/>
    <property type="match status" value="1"/>
</dbReference>
<proteinExistence type="predicted"/>
<evidence type="ECO:0000313" key="6">
    <source>
        <dbReference type="Proteomes" id="UP000236649"/>
    </source>
</evidence>
<dbReference type="InterPro" id="IPR000524">
    <property type="entry name" value="Tscrpt_reg_HTH_GntR"/>
</dbReference>
<dbReference type="InterPro" id="IPR036388">
    <property type="entry name" value="WH-like_DNA-bd_sf"/>
</dbReference>
<name>A0AAN1MN49_9BURK</name>
<dbReference type="EMBL" id="CP026106">
    <property type="protein sequence ID" value="AUT73119.1"/>
    <property type="molecule type" value="Genomic_DNA"/>
</dbReference>
<dbReference type="KEGG" id="phs:C2L64_27735"/>
<dbReference type="GO" id="GO:0003677">
    <property type="term" value="F:DNA binding"/>
    <property type="evidence" value="ECO:0007669"/>
    <property type="project" value="UniProtKB-KW"/>
</dbReference>
<dbReference type="InterPro" id="IPR017723">
    <property type="entry name" value="Tscrpt_reg_AEP_util-assoc"/>
</dbReference>
<dbReference type="Pfam" id="PF07729">
    <property type="entry name" value="FCD"/>
    <property type="match status" value="1"/>
</dbReference>
<gene>
    <name evidence="5" type="ORF">C2L64_27735</name>
</gene>
<keyword evidence="2" id="KW-0238">DNA-binding</keyword>
<organism evidence="5 6">
    <name type="scientific">Paraburkholderia hospita</name>
    <dbReference type="NCBI Taxonomy" id="169430"/>
    <lineage>
        <taxon>Bacteria</taxon>
        <taxon>Pseudomonadati</taxon>
        <taxon>Pseudomonadota</taxon>
        <taxon>Betaproteobacteria</taxon>
        <taxon>Burkholderiales</taxon>
        <taxon>Burkholderiaceae</taxon>
        <taxon>Paraburkholderia</taxon>
    </lineage>
</organism>
<evidence type="ECO:0000256" key="1">
    <source>
        <dbReference type="ARBA" id="ARBA00023015"/>
    </source>
</evidence>
<dbReference type="PROSITE" id="PS50949">
    <property type="entry name" value="HTH_GNTR"/>
    <property type="match status" value="1"/>
</dbReference>
<dbReference type="Pfam" id="PF00392">
    <property type="entry name" value="GntR"/>
    <property type="match status" value="1"/>
</dbReference>
<dbReference type="SMART" id="SM00345">
    <property type="entry name" value="HTH_GNTR"/>
    <property type="match status" value="1"/>
</dbReference>
<dbReference type="AlphaFoldDB" id="A0AAN1MN49"/>
<dbReference type="SMART" id="SM00895">
    <property type="entry name" value="FCD"/>
    <property type="match status" value="1"/>
</dbReference>
<accession>A0AAN1MN49</accession>
<feature type="domain" description="HTH gntR-type" evidence="4">
    <location>
        <begin position="40"/>
        <end position="107"/>
    </location>
</feature>
<dbReference type="Proteomes" id="UP000236649">
    <property type="component" value="Chromosome 2"/>
</dbReference>
<dbReference type="InterPro" id="IPR036390">
    <property type="entry name" value="WH_DNA-bd_sf"/>
</dbReference>
<sequence>MFREVCRGRHTTHVNVANIVEMTENMEIDSDDRIEVVRRHSLTALVRDEIERHIVDGKLAPGDKLNEADWAARLQVSRGPVREAFRALEQAGLVRNEKNRGVFVRTVSLAEADEIYAVRAVLEEAACRMLASRIDAAQLAALRAHVDAMRAALDAGDHDAYARANVAFHDAIVATAGNGKLYETYRRLVGELSLFRRAALGVRSDAMERSLAEHRAILSALAARNADKAAQLMLAHVDGGRQRAHEAVEPRASNVTDEGNDGLSALLA</sequence>
<dbReference type="SUPFAM" id="SSF48008">
    <property type="entry name" value="GntR ligand-binding domain-like"/>
    <property type="match status" value="1"/>
</dbReference>
<protein>
    <submittedName>
        <fullName evidence="5">Phosphonate utilization associated transcriptional regulator</fullName>
    </submittedName>
</protein>
<evidence type="ECO:0000259" key="4">
    <source>
        <dbReference type="PROSITE" id="PS50949"/>
    </source>
</evidence>
<evidence type="ECO:0000256" key="2">
    <source>
        <dbReference type="ARBA" id="ARBA00023125"/>
    </source>
</evidence>
<reference evidence="5 6" key="1">
    <citation type="submission" date="2018-01" db="EMBL/GenBank/DDBJ databases">
        <title>Species boundaries and ecological features among Paraburkholderia terrae DSMZ17804T, P. hospita DSMZ17164T and P. caribensis DSMZ13236T.</title>
        <authorList>
            <person name="Pratama A.A."/>
        </authorList>
    </citation>
    <scope>NUCLEOTIDE SEQUENCE [LARGE SCALE GENOMIC DNA]</scope>
    <source>
        <strain evidence="5 6">DSM 17164</strain>
    </source>
</reference>
<dbReference type="SUPFAM" id="SSF46785">
    <property type="entry name" value="Winged helix' DNA-binding domain"/>
    <property type="match status" value="1"/>
</dbReference>
<evidence type="ECO:0000256" key="3">
    <source>
        <dbReference type="ARBA" id="ARBA00023163"/>
    </source>
</evidence>
<keyword evidence="3" id="KW-0804">Transcription</keyword>
<evidence type="ECO:0000313" key="5">
    <source>
        <dbReference type="EMBL" id="AUT73119.1"/>
    </source>
</evidence>
<dbReference type="NCBIfam" id="TIGR03338">
    <property type="entry name" value="phnR_burk"/>
    <property type="match status" value="1"/>
</dbReference>
<dbReference type="Gene3D" id="1.20.120.530">
    <property type="entry name" value="GntR ligand-binding domain-like"/>
    <property type="match status" value="1"/>
</dbReference>
<dbReference type="InterPro" id="IPR008920">
    <property type="entry name" value="TF_FadR/GntR_C"/>
</dbReference>